<dbReference type="OMA" id="NMAFRRC"/>
<accession>A0A0R3PA35</accession>
<sequence length="94" mass="10979">MVIICFLKKMNFFLDFRRIGNTVDSRVRVTSDLSVYKELDRLAELGILVADPKANNMAFRRCSLNVHTKTLDKILREIKLPASIEYWFDTQPVE</sequence>
<dbReference type="OrthoDB" id="343623at2759"/>
<dbReference type="STRING" id="334426.A0A0R3PA35"/>
<reference evidence="3" key="1">
    <citation type="submission" date="2017-02" db="UniProtKB">
        <authorList>
            <consortium name="WormBaseParasite"/>
        </authorList>
    </citation>
    <scope>IDENTIFICATION</scope>
</reference>
<keyword evidence="2" id="KW-1185">Reference proteome</keyword>
<protein>
    <submittedName>
        <fullName evidence="3">HTH_45 domain-containing protein</fullName>
    </submittedName>
</protein>
<proteinExistence type="predicted"/>
<dbReference type="AlphaFoldDB" id="A0A0R3PA35"/>
<evidence type="ECO:0000313" key="3">
    <source>
        <dbReference type="WBParaSite" id="ACOC_0000035401-mRNA-1"/>
    </source>
</evidence>
<name>A0A0R3PA35_ANGCS</name>
<dbReference type="WBParaSite" id="ACOC_0000035401-mRNA-1">
    <property type="protein sequence ID" value="ACOC_0000035401-mRNA-1"/>
    <property type="gene ID" value="ACOC_0000035401"/>
</dbReference>
<dbReference type="EMBL" id="UYYA01000032">
    <property type="protein sequence ID" value="VDM51940.1"/>
    <property type="molecule type" value="Genomic_DNA"/>
</dbReference>
<organism evidence="3">
    <name type="scientific">Angiostrongylus costaricensis</name>
    <name type="common">Nematode worm</name>
    <dbReference type="NCBI Taxonomy" id="334426"/>
    <lineage>
        <taxon>Eukaryota</taxon>
        <taxon>Metazoa</taxon>
        <taxon>Ecdysozoa</taxon>
        <taxon>Nematoda</taxon>
        <taxon>Chromadorea</taxon>
        <taxon>Rhabditida</taxon>
        <taxon>Rhabditina</taxon>
        <taxon>Rhabditomorpha</taxon>
        <taxon>Strongyloidea</taxon>
        <taxon>Metastrongylidae</taxon>
        <taxon>Angiostrongylus</taxon>
    </lineage>
</organism>
<evidence type="ECO:0000313" key="2">
    <source>
        <dbReference type="Proteomes" id="UP000267027"/>
    </source>
</evidence>
<dbReference type="Proteomes" id="UP000267027">
    <property type="component" value="Unassembled WGS sequence"/>
</dbReference>
<reference evidence="1 2" key="2">
    <citation type="submission" date="2018-11" db="EMBL/GenBank/DDBJ databases">
        <authorList>
            <consortium name="Pathogen Informatics"/>
        </authorList>
    </citation>
    <scope>NUCLEOTIDE SEQUENCE [LARGE SCALE GENOMIC DNA]</scope>
    <source>
        <strain evidence="1 2">Costa Rica</strain>
    </source>
</reference>
<gene>
    <name evidence="1" type="ORF">ACOC_LOCUS355</name>
</gene>
<evidence type="ECO:0000313" key="1">
    <source>
        <dbReference type="EMBL" id="VDM51940.1"/>
    </source>
</evidence>